<sequence length="612" mass="70777">MIFFILVKYIKKLDMLKKIILPVFIALSLIGCKNENSESSKENDTAKVSAKFDAILNNYYEDGLKLNPISATTSGDMRYNDQFPNFLSEEYEDSLRSYYTEYREKANSINDEDLSETEKMSKEILLWECDINLASMEFKKSKYMPIDQMWSVNLFMGQLASGVGAQPFKTVEDYENWLKRVDGFLTWMNSAEENMREGMEQGYVLPASLIQKVIPQMKSMTSSNVEDHLFYGPVNNFPDNFSEEEKERLTESYKKMVQEKVIPAYKKMHSFMKDEYLPKGRESSGIADIPDGEKYYRHQIKLYTTTNMTAEEIHQLGLDEVARISKEMEKLKEEVGFEGDLKSFFNHVRENKEMMPFTKPEEVIANFEEIHETMKPNIDKLFSVTPETDFEVRRTEEFREKSASAEYNPGSLDGTRPGIFYVPIPEASSYNIYSDESLFLHEAIPGHHYQVSLTQENEELPDFRKTLWYSGYGEGWALYSESLGKALGLYTDPYQYFGTLGAEMHRAVRLVVDTGLHSKGWTREEAIQYSLENEAEPEASVISEIERYMANPGQALSYKIGQLKIQELREKAKSELGDKFDIREYHKEVLETGCVPLQLLESKIDNWIAEAK</sequence>
<accession>A0M5X0</accession>
<name>A0M5X0_CHRFK</name>
<dbReference type="HOGENOM" id="CLU_018914_1_0_10"/>
<organism evidence="1 2">
    <name type="scientific">Christiangramia forsetii (strain DSM 17595 / CGMCC 1.15422 / KT0803)</name>
    <name type="common">Gramella forsetii</name>
    <dbReference type="NCBI Taxonomy" id="411154"/>
    <lineage>
        <taxon>Bacteria</taxon>
        <taxon>Pseudomonadati</taxon>
        <taxon>Bacteroidota</taxon>
        <taxon>Flavobacteriia</taxon>
        <taxon>Flavobacteriales</taxon>
        <taxon>Flavobacteriaceae</taxon>
        <taxon>Christiangramia</taxon>
    </lineage>
</organism>
<proteinExistence type="predicted"/>
<gene>
    <name evidence="1" type="ordered locus">GFO_3071</name>
</gene>
<dbReference type="InterPro" id="IPR010281">
    <property type="entry name" value="DUF885"/>
</dbReference>
<dbReference type="PANTHER" id="PTHR33361:SF16">
    <property type="entry name" value="DUF885 DOMAIN-CONTAINING PROTEIN"/>
    <property type="match status" value="1"/>
</dbReference>
<dbReference type="eggNOG" id="COG4805">
    <property type="taxonomic scope" value="Bacteria"/>
</dbReference>
<dbReference type="AlphaFoldDB" id="A0M5X0"/>
<dbReference type="EMBL" id="CU207366">
    <property type="protein sequence ID" value="CAL68015.1"/>
    <property type="molecule type" value="Genomic_DNA"/>
</dbReference>
<evidence type="ECO:0000313" key="1">
    <source>
        <dbReference type="EMBL" id="CAL68015.1"/>
    </source>
</evidence>
<dbReference type="KEGG" id="gfo:GFO_3071"/>
<evidence type="ECO:0000313" key="2">
    <source>
        <dbReference type="Proteomes" id="UP000000755"/>
    </source>
</evidence>
<dbReference type="PANTHER" id="PTHR33361">
    <property type="entry name" value="GLR0591 PROTEIN"/>
    <property type="match status" value="1"/>
</dbReference>
<protein>
    <submittedName>
        <fullName evidence="1">Protein containing DUF885</fullName>
    </submittedName>
</protein>
<dbReference type="Proteomes" id="UP000000755">
    <property type="component" value="Chromosome"/>
</dbReference>
<reference evidence="1 2" key="1">
    <citation type="journal article" date="2006" name="Environ. Microbiol.">
        <title>Whole genome analysis of the marine Bacteroidetes'Gramella forsetii' reveals adaptations to degradation of polymeric organic matter.</title>
        <authorList>
            <person name="Bauer M."/>
            <person name="Kube M."/>
            <person name="Teeling H."/>
            <person name="Richter M."/>
            <person name="Lombardot T."/>
            <person name="Allers E."/>
            <person name="Wuerdemann C.A."/>
            <person name="Quast C."/>
            <person name="Kuhl H."/>
            <person name="Knaust F."/>
            <person name="Woebken D."/>
            <person name="Bischof K."/>
            <person name="Mussmann M."/>
            <person name="Choudhuri J.V."/>
            <person name="Meyer F."/>
            <person name="Reinhardt R."/>
            <person name="Amann R.I."/>
            <person name="Gloeckner F.O."/>
        </authorList>
    </citation>
    <scope>NUCLEOTIDE SEQUENCE [LARGE SCALE GENOMIC DNA]</scope>
    <source>
        <strain evidence="1 2">KT0803</strain>
    </source>
</reference>
<dbReference type="Pfam" id="PF05960">
    <property type="entry name" value="DUF885"/>
    <property type="match status" value="1"/>
</dbReference>